<evidence type="ECO:0000313" key="4">
    <source>
        <dbReference type="Proteomes" id="UP000430368"/>
    </source>
</evidence>
<organism evidence="3 4">
    <name type="scientific">Serratia rhizosphaerae</name>
    <dbReference type="NCBI Taxonomy" id="2597702"/>
    <lineage>
        <taxon>Bacteria</taxon>
        <taxon>Pseudomonadati</taxon>
        <taxon>Pseudomonadota</taxon>
        <taxon>Gammaproteobacteria</taxon>
        <taxon>Enterobacterales</taxon>
        <taxon>Yersiniaceae</taxon>
        <taxon>Serratia</taxon>
    </lineage>
</organism>
<dbReference type="InterPro" id="IPR036388">
    <property type="entry name" value="WH-like_DNA-bd_sf"/>
</dbReference>
<protein>
    <submittedName>
        <fullName evidence="3">DNA-binding response regulator</fullName>
    </submittedName>
</protein>
<dbReference type="PROSITE" id="PS50043">
    <property type="entry name" value="HTH_LUXR_2"/>
    <property type="match status" value="1"/>
</dbReference>
<dbReference type="InterPro" id="IPR000792">
    <property type="entry name" value="Tscrpt_reg_LuxR_C"/>
</dbReference>
<reference evidence="3 4" key="1">
    <citation type="submission" date="2019-07" db="EMBL/GenBank/DDBJ databases">
        <title>Serratia dokdonensis sp. nov., an elicitor of systemic resistance in Nicotiana Tabacum.</title>
        <authorList>
            <person name="Son J.-S."/>
            <person name="Hwang Y.-J."/>
            <person name="Lee S.-Y."/>
            <person name="Ghim S.-Y."/>
        </authorList>
    </citation>
    <scope>NUCLEOTIDE SEQUENCE [LARGE SCALE GENOMIC DNA]</scope>
    <source>
        <strain evidence="3 4">KUDC3025</strain>
    </source>
</reference>
<name>A0ABX6GLQ7_9GAMM</name>
<dbReference type="GO" id="GO:0003677">
    <property type="term" value="F:DNA binding"/>
    <property type="evidence" value="ECO:0007669"/>
    <property type="project" value="UniProtKB-KW"/>
</dbReference>
<dbReference type="Gene3D" id="1.10.10.10">
    <property type="entry name" value="Winged helix-like DNA-binding domain superfamily/Winged helix DNA-binding domain"/>
    <property type="match status" value="1"/>
</dbReference>
<evidence type="ECO:0000259" key="2">
    <source>
        <dbReference type="PROSITE" id="PS50043"/>
    </source>
</evidence>
<evidence type="ECO:0000313" key="3">
    <source>
        <dbReference type="EMBL" id="QHA87193.1"/>
    </source>
</evidence>
<dbReference type="PRINTS" id="PR00038">
    <property type="entry name" value="HTHLUXR"/>
</dbReference>
<gene>
    <name evidence="3" type="ORF">FO014_09705</name>
</gene>
<dbReference type="SMART" id="SM00421">
    <property type="entry name" value="HTH_LUXR"/>
    <property type="match status" value="1"/>
</dbReference>
<accession>A0ABX6GLQ7</accession>
<keyword evidence="4" id="KW-1185">Reference proteome</keyword>
<feature type="domain" description="HTH luxR-type" evidence="2">
    <location>
        <begin position="147"/>
        <end position="212"/>
    </location>
</feature>
<dbReference type="Proteomes" id="UP000430368">
    <property type="component" value="Chromosome"/>
</dbReference>
<dbReference type="Pfam" id="PF00196">
    <property type="entry name" value="GerE"/>
    <property type="match status" value="1"/>
</dbReference>
<dbReference type="SUPFAM" id="SSF46894">
    <property type="entry name" value="C-terminal effector domain of the bipartite response regulators"/>
    <property type="match status" value="1"/>
</dbReference>
<dbReference type="RefSeq" id="WP_160029272.1">
    <property type="nucleotide sequence ID" value="NZ_CP041764.1"/>
</dbReference>
<dbReference type="InterPro" id="IPR016032">
    <property type="entry name" value="Sig_transdc_resp-reg_C-effctor"/>
</dbReference>
<sequence>MKRVITEDVIERLHALSPDVPVEMLISWESSDDAWFLKDENSMPIYANAEYSQLMVRGNQGSSSILSPFKPFITLHDRRVIEELRKIEAVGILPVNTHKTLSVFYCERMPYYDHHAHLSGIISHIKPLSIFTPRFFISGEEMGCLTTNCPTTLFSKKEWEVIFLILQGMPEKDIADTVHRTVRTIKFHKNNILAKSHCETTREFISESRGKKWDLYIPPLFSNPCYIIRG</sequence>
<proteinExistence type="predicted"/>
<dbReference type="CDD" id="cd06170">
    <property type="entry name" value="LuxR_C_like"/>
    <property type="match status" value="1"/>
</dbReference>
<evidence type="ECO:0000256" key="1">
    <source>
        <dbReference type="ARBA" id="ARBA00023125"/>
    </source>
</evidence>
<dbReference type="EMBL" id="CP041764">
    <property type="protein sequence ID" value="QHA87193.1"/>
    <property type="molecule type" value="Genomic_DNA"/>
</dbReference>
<keyword evidence="1 3" id="KW-0238">DNA-binding</keyword>